<organism evidence="2 3">
    <name type="scientific">Neobacillus vireti LMG 21834</name>
    <dbReference type="NCBI Taxonomy" id="1131730"/>
    <lineage>
        <taxon>Bacteria</taxon>
        <taxon>Bacillati</taxon>
        <taxon>Bacillota</taxon>
        <taxon>Bacilli</taxon>
        <taxon>Bacillales</taxon>
        <taxon>Bacillaceae</taxon>
        <taxon>Neobacillus</taxon>
    </lineage>
</organism>
<keyword evidence="1" id="KW-0812">Transmembrane</keyword>
<comment type="caution">
    <text evidence="2">The sequence shown here is derived from an EMBL/GenBank/DDBJ whole genome shotgun (WGS) entry which is preliminary data.</text>
</comment>
<proteinExistence type="predicted"/>
<evidence type="ECO:0000313" key="3">
    <source>
        <dbReference type="Proteomes" id="UP000018877"/>
    </source>
</evidence>
<evidence type="ECO:0000256" key="1">
    <source>
        <dbReference type="SAM" id="Phobius"/>
    </source>
</evidence>
<reference evidence="2 3" key="1">
    <citation type="journal article" date="2014" name="Environ. Microbiol.">
        <title>The nitrate-ammonifying and nosZ-carrying bacterium Bacillus vireti is a potent source and sink for nitric and nitrous oxide under high nitrate conditions.</title>
        <authorList>
            <person name="Mania D."/>
            <person name="Heylen K."/>
            <person name="van Spanning R.J."/>
            <person name="Frostegard A."/>
        </authorList>
    </citation>
    <scope>NUCLEOTIDE SEQUENCE [LARGE SCALE GENOMIC DNA]</scope>
    <source>
        <strain evidence="2 3">LMG 21834</strain>
    </source>
</reference>
<dbReference type="InterPro" id="IPR058725">
    <property type="entry name" value="YczF"/>
</dbReference>
<keyword evidence="1" id="KW-1133">Transmembrane helix</keyword>
<feature type="transmembrane region" description="Helical" evidence="1">
    <location>
        <begin position="48"/>
        <end position="67"/>
    </location>
</feature>
<keyword evidence="3" id="KW-1185">Reference proteome</keyword>
<keyword evidence="1" id="KW-0472">Membrane</keyword>
<name>A0AB94IL06_9BACI</name>
<dbReference type="AlphaFoldDB" id="A0AB94IL06"/>
<dbReference type="Pfam" id="PF26310">
    <property type="entry name" value="YczF"/>
    <property type="match status" value="1"/>
</dbReference>
<evidence type="ECO:0008006" key="4">
    <source>
        <dbReference type="Google" id="ProtNLM"/>
    </source>
</evidence>
<accession>A0AB94IL06</accession>
<gene>
    <name evidence="2" type="ORF">BAVI_16182</name>
</gene>
<sequence>MKLFIVTISLALALLCLIIGLDILMGIPKRGIIWKAITPFRVMEPAEYIIVTLFFLFFFIKAIMSFLKKRKSSSTPN</sequence>
<protein>
    <recommendedName>
        <fullName evidence="4">Lipoprotein</fullName>
    </recommendedName>
</protein>
<evidence type="ECO:0000313" key="2">
    <source>
        <dbReference type="EMBL" id="ETI67722.1"/>
    </source>
</evidence>
<dbReference type="Proteomes" id="UP000018877">
    <property type="component" value="Unassembled WGS sequence"/>
</dbReference>
<dbReference type="EMBL" id="ALAN01000087">
    <property type="protein sequence ID" value="ETI67722.1"/>
    <property type="molecule type" value="Genomic_DNA"/>
</dbReference>